<evidence type="ECO:0000313" key="2">
    <source>
        <dbReference type="Proteomes" id="UP000887540"/>
    </source>
</evidence>
<proteinExistence type="predicted"/>
<organism evidence="2 3">
    <name type="scientific">Acrobeloides nanus</name>
    <dbReference type="NCBI Taxonomy" id="290746"/>
    <lineage>
        <taxon>Eukaryota</taxon>
        <taxon>Metazoa</taxon>
        <taxon>Ecdysozoa</taxon>
        <taxon>Nematoda</taxon>
        <taxon>Chromadorea</taxon>
        <taxon>Rhabditida</taxon>
        <taxon>Tylenchina</taxon>
        <taxon>Cephalobomorpha</taxon>
        <taxon>Cephaloboidea</taxon>
        <taxon>Cephalobidae</taxon>
        <taxon>Acrobeloides</taxon>
    </lineage>
</organism>
<name>A0A914CCW1_9BILA</name>
<dbReference type="Proteomes" id="UP000887540">
    <property type="component" value="Unplaced"/>
</dbReference>
<feature type="domain" description="Fungal lipase-type" evidence="1">
    <location>
        <begin position="1"/>
        <end position="62"/>
    </location>
</feature>
<keyword evidence="2" id="KW-1185">Reference proteome</keyword>
<reference evidence="3" key="1">
    <citation type="submission" date="2022-11" db="UniProtKB">
        <authorList>
            <consortium name="WormBaseParasite"/>
        </authorList>
    </citation>
    <scope>IDENTIFICATION</scope>
</reference>
<evidence type="ECO:0000313" key="3">
    <source>
        <dbReference type="WBParaSite" id="ACRNAN_Path_890.g3425.t1"/>
    </source>
</evidence>
<evidence type="ECO:0000259" key="1">
    <source>
        <dbReference type="Pfam" id="PF01764"/>
    </source>
</evidence>
<dbReference type="InterPro" id="IPR002921">
    <property type="entry name" value="Fungal_lipase-type"/>
</dbReference>
<protein>
    <submittedName>
        <fullName evidence="3">Fungal lipase-like domain-containing protein</fullName>
    </submittedName>
</protein>
<dbReference type="GO" id="GO:0006629">
    <property type="term" value="P:lipid metabolic process"/>
    <property type="evidence" value="ECO:0007669"/>
    <property type="project" value="InterPro"/>
</dbReference>
<dbReference type="SUPFAM" id="SSF53474">
    <property type="entry name" value="alpha/beta-Hydrolases"/>
    <property type="match status" value="1"/>
</dbReference>
<dbReference type="AlphaFoldDB" id="A0A914CCW1"/>
<dbReference type="Pfam" id="PF01764">
    <property type="entry name" value="Lipase_3"/>
    <property type="match status" value="1"/>
</dbReference>
<dbReference type="WBParaSite" id="ACRNAN_Path_890.g3425.t1">
    <property type="protein sequence ID" value="ACRNAN_Path_890.g3425.t1"/>
    <property type="gene ID" value="ACRNAN_Path_890.g3425"/>
</dbReference>
<sequence>MASLSAGYIAFMGYFPASQIKLVTYGQPRVGDLAYANYIDSTIPFAYRVVHKDDMVPHLPPIWLEMGDWSNYTHHKSEIWYNNNMAVGQPYVECDVNESNQCSNQLEGNLFDLSTIDHDYYFNISVGFSVDGCPNYNPGGRASHVGETRHKFMLKH</sequence>
<dbReference type="CDD" id="cd00519">
    <property type="entry name" value="Lipase_3"/>
    <property type="match status" value="1"/>
</dbReference>
<accession>A0A914CCW1</accession>
<dbReference type="Gene3D" id="3.40.50.1820">
    <property type="entry name" value="alpha/beta hydrolase"/>
    <property type="match status" value="1"/>
</dbReference>
<dbReference type="PANTHER" id="PTHR45908">
    <property type="entry name" value="PROTEIN CBG11750-RELATED"/>
    <property type="match status" value="1"/>
</dbReference>
<dbReference type="InterPro" id="IPR029058">
    <property type="entry name" value="AB_hydrolase_fold"/>
</dbReference>